<dbReference type="GO" id="GO:0000103">
    <property type="term" value="P:sulfate assimilation"/>
    <property type="evidence" value="ECO:0007669"/>
    <property type="project" value="TreeGrafter"/>
</dbReference>
<keyword evidence="4" id="KW-0997">Cell inner membrane</keyword>
<reference evidence="12 13" key="1">
    <citation type="submission" date="2019-03" db="EMBL/GenBank/DDBJ databases">
        <title>Genomic Encyclopedia of Type Strains, Phase IV (KMG-IV): sequencing the most valuable type-strain genomes for metagenomic binning, comparative biology and taxonomic classification.</title>
        <authorList>
            <person name="Goeker M."/>
        </authorList>
    </citation>
    <scope>NUCLEOTIDE SEQUENCE [LARGE SCALE GENOMIC DNA]</scope>
    <source>
        <strain evidence="12 13">DSM 25287</strain>
    </source>
</reference>
<evidence type="ECO:0000256" key="9">
    <source>
        <dbReference type="ARBA" id="ARBA00023136"/>
    </source>
</evidence>
<comment type="subcellular location">
    <subcellularLocation>
        <location evidence="1">Membrane</location>
        <topology evidence="1">Multi-pass membrane protein</topology>
    </subcellularLocation>
</comment>
<evidence type="ECO:0000256" key="7">
    <source>
        <dbReference type="ARBA" id="ARBA00022989"/>
    </source>
</evidence>
<evidence type="ECO:0000256" key="3">
    <source>
        <dbReference type="ARBA" id="ARBA00022475"/>
    </source>
</evidence>
<feature type="transmembrane region" description="Helical" evidence="11">
    <location>
        <begin position="67"/>
        <end position="96"/>
    </location>
</feature>
<keyword evidence="5" id="KW-0028">Amino-acid biosynthesis</keyword>
<feature type="transmembrane region" description="Helical" evidence="11">
    <location>
        <begin position="163"/>
        <end position="182"/>
    </location>
</feature>
<evidence type="ECO:0000256" key="11">
    <source>
        <dbReference type="SAM" id="Phobius"/>
    </source>
</evidence>
<dbReference type="Pfam" id="PF07264">
    <property type="entry name" value="EI24"/>
    <property type="match status" value="1"/>
</dbReference>
<name>A0A4R2L7K6_9GAMM</name>
<feature type="transmembrane region" description="Helical" evidence="11">
    <location>
        <begin position="203"/>
        <end position="236"/>
    </location>
</feature>
<dbReference type="InterPro" id="IPR050480">
    <property type="entry name" value="CysZ-like"/>
</dbReference>
<dbReference type="GO" id="GO:0019344">
    <property type="term" value="P:cysteine biosynthetic process"/>
    <property type="evidence" value="ECO:0007669"/>
    <property type="project" value="UniProtKB-KW"/>
</dbReference>
<feature type="transmembrane region" description="Helical" evidence="11">
    <location>
        <begin position="137"/>
        <end position="157"/>
    </location>
</feature>
<accession>A0A4R2L7K6</accession>
<dbReference type="PANTHER" id="PTHR37468:SF1">
    <property type="entry name" value="SULFATE TRANSPORTER CYSZ"/>
    <property type="match status" value="1"/>
</dbReference>
<dbReference type="GO" id="GO:0005886">
    <property type="term" value="C:plasma membrane"/>
    <property type="evidence" value="ECO:0007669"/>
    <property type="project" value="TreeGrafter"/>
</dbReference>
<evidence type="ECO:0000256" key="5">
    <source>
        <dbReference type="ARBA" id="ARBA00022605"/>
    </source>
</evidence>
<dbReference type="EMBL" id="SLWY01000002">
    <property type="protein sequence ID" value="TCO83479.1"/>
    <property type="molecule type" value="Genomic_DNA"/>
</dbReference>
<evidence type="ECO:0000256" key="2">
    <source>
        <dbReference type="ARBA" id="ARBA00022448"/>
    </source>
</evidence>
<dbReference type="PANTHER" id="PTHR37468">
    <property type="entry name" value="SULFATE TRANSPORTER CYSZ"/>
    <property type="match status" value="1"/>
</dbReference>
<dbReference type="NCBIfam" id="NF003433">
    <property type="entry name" value="PRK04949.1"/>
    <property type="match status" value="1"/>
</dbReference>
<evidence type="ECO:0000256" key="10">
    <source>
        <dbReference type="ARBA" id="ARBA00023192"/>
    </source>
</evidence>
<proteinExistence type="predicted"/>
<sequence>MVGPFVRGAGYALRGLTLVAHPRLRGFVLIPLAINLLLFGGGLWWGSSALADWIDRQIAALPDWLHWLHWLIVPVLVVAAALVLFYGFSVLANLLGAPFNSLLAERVEDLLHPGRVRPAGRSLLGEASAAIGGAVRALVYFVACALPLLVLLFIPGLNAAFPFVWLAFSAWMLALQYLDYPMGNHGLGFAEQRRRHAGNRRLVFGFGAGVLLLTLVPGLNFLAMPAGVIGATLLWAENPQPPSAGR</sequence>
<dbReference type="GO" id="GO:0009675">
    <property type="term" value="F:high-affinity sulfate:proton symporter activity"/>
    <property type="evidence" value="ECO:0007669"/>
    <property type="project" value="TreeGrafter"/>
</dbReference>
<dbReference type="InterPro" id="IPR059112">
    <property type="entry name" value="CysZ/EI24"/>
</dbReference>
<keyword evidence="7 11" id="KW-1133">Transmembrane helix</keyword>
<keyword evidence="9 11" id="KW-0472">Membrane</keyword>
<keyword evidence="2" id="KW-0813">Transport</keyword>
<organism evidence="12 13">
    <name type="scientific">Plasticicumulans lactativorans</name>
    <dbReference type="NCBI Taxonomy" id="1133106"/>
    <lineage>
        <taxon>Bacteria</taxon>
        <taxon>Pseudomonadati</taxon>
        <taxon>Pseudomonadota</taxon>
        <taxon>Gammaproteobacteria</taxon>
        <taxon>Candidatus Competibacteraceae</taxon>
        <taxon>Plasticicumulans</taxon>
    </lineage>
</organism>
<evidence type="ECO:0000313" key="13">
    <source>
        <dbReference type="Proteomes" id="UP000295765"/>
    </source>
</evidence>
<gene>
    <name evidence="12" type="ORF">EV699_102186</name>
</gene>
<feature type="transmembrane region" description="Helical" evidence="11">
    <location>
        <begin position="27"/>
        <end position="47"/>
    </location>
</feature>
<keyword evidence="13" id="KW-1185">Reference proteome</keyword>
<keyword evidence="3" id="KW-1003">Cell membrane</keyword>
<evidence type="ECO:0000256" key="4">
    <source>
        <dbReference type="ARBA" id="ARBA00022519"/>
    </source>
</evidence>
<dbReference type="Proteomes" id="UP000295765">
    <property type="component" value="Unassembled WGS sequence"/>
</dbReference>
<evidence type="ECO:0000256" key="6">
    <source>
        <dbReference type="ARBA" id="ARBA00022692"/>
    </source>
</evidence>
<keyword evidence="8" id="KW-0764">Sulfate transport</keyword>
<evidence type="ECO:0000256" key="1">
    <source>
        <dbReference type="ARBA" id="ARBA00004141"/>
    </source>
</evidence>
<dbReference type="OrthoDB" id="5292355at2"/>
<evidence type="ECO:0000313" key="12">
    <source>
        <dbReference type="EMBL" id="TCO83479.1"/>
    </source>
</evidence>
<protein>
    <submittedName>
        <fullName evidence="12">CysZ protein</fullName>
    </submittedName>
</protein>
<dbReference type="AlphaFoldDB" id="A0A4R2L7K6"/>
<comment type="caution">
    <text evidence="12">The sequence shown here is derived from an EMBL/GenBank/DDBJ whole genome shotgun (WGS) entry which is preliminary data.</text>
</comment>
<dbReference type="RefSeq" id="WP_132538447.1">
    <property type="nucleotide sequence ID" value="NZ_SLWY01000002.1"/>
</dbReference>
<keyword evidence="10" id="KW-0198">Cysteine biosynthesis</keyword>
<keyword evidence="6 11" id="KW-0812">Transmembrane</keyword>
<evidence type="ECO:0000256" key="8">
    <source>
        <dbReference type="ARBA" id="ARBA00023032"/>
    </source>
</evidence>